<sequence>MCISLGEVETDQTREDPDAIVFINHDSERNPFATQPTPLHQAKFTVWCWFTASFIIVSYFFEETGDFGPVTAIATVQRYERLLRNHVIPDLQQLGCGDGIIFMPDGASPYISNPVKQQLNRHFGNASVTIHYFPTSWPPVSSDLNLCDFLLWDY</sequence>
<proteinExistence type="predicted"/>
<dbReference type="InterPro" id="IPR036397">
    <property type="entry name" value="RNaseH_sf"/>
</dbReference>
<evidence type="ECO:0000313" key="2">
    <source>
        <dbReference type="Proteomes" id="UP000887159"/>
    </source>
</evidence>
<dbReference type="Gene3D" id="3.30.420.10">
    <property type="entry name" value="Ribonuclease H-like superfamily/Ribonuclease H"/>
    <property type="match status" value="1"/>
</dbReference>
<evidence type="ECO:0008006" key="3">
    <source>
        <dbReference type="Google" id="ProtNLM"/>
    </source>
</evidence>
<dbReference type="PANTHER" id="PTHR47326">
    <property type="entry name" value="TRANSPOSABLE ELEMENT TC3 TRANSPOSASE-LIKE PROTEIN"/>
    <property type="match status" value="1"/>
</dbReference>
<dbReference type="GO" id="GO:0003676">
    <property type="term" value="F:nucleic acid binding"/>
    <property type="evidence" value="ECO:0007669"/>
    <property type="project" value="InterPro"/>
</dbReference>
<keyword evidence="2" id="KW-1185">Reference proteome</keyword>
<dbReference type="PANTHER" id="PTHR47326:SF1">
    <property type="entry name" value="HTH PSQ-TYPE DOMAIN-CONTAINING PROTEIN"/>
    <property type="match status" value="1"/>
</dbReference>
<reference evidence="1" key="1">
    <citation type="submission" date="2020-08" db="EMBL/GenBank/DDBJ databases">
        <title>Multicomponent nature underlies the extraordinary mechanical properties of spider dragline silk.</title>
        <authorList>
            <person name="Kono N."/>
            <person name="Nakamura H."/>
            <person name="Mori M."/>
            <person name="Yoshida Y."/>
            <person name="Ohtoshi R."/>
            <person name="Malay A.D."/>
            <person name="Moran D.A.P."/>
            <person name="Tomita M."/>
            <person name="Numata K."/>
            <person name="Arakawa K."/>
        </authorList>
    </citation>
    <scope>NUCLEOTIDE SEQUENCE</scope>
</reference>
<dbReference type="EMBL" id="BMAU01021354">
    <property type="protein sequence ID" value="GFY19964.1"/>
    <property type="molecule type" value="Genomic_DNA"/>
</dbReference>
<gene>
    <name evidence="1" type="primary">AVEN_272065_1</name>
    <name evidence="1" type="ORF">TNCV_2146571</name>
</gene>
<dbReference type="Proteomes" id="UP000887159">
    <property type="component" value="Unassembled WGS sequence"/>
</dbReference>
<protein>
    <recommendedName>
        <fullName evidence="3">Transposase</fullName>
    </recommendedName>
</protein>
<accession>A0A8X6STY3</accession>
<evidence type="ECO:0000313" key="1">
    <source>
        <dbReference type="EMBL" id="GFY19964.1"/>
    </source>
</evidence>
<dbReference type="AlphaFoldDB" id="A0A8X6STY3"/>
<organism evidence="1 2">
    <name type="scientific">Trichonephila clavipes</name>
    <name type="common">Golden silk orbweaver</name>
    <name type="synonym">Nephila clavipes</name>
    <dbReference type="NCBI Taxonomy" id="2585209"/>
    <lineage>
        <taxon>Eukaryota</taxon>
        <taxon>Metazoa</taxon>
        <taxon>Ecdysozoa</taxon>
        <taxon>Arthropoda</taxon>
        <taxon>Chelicerata</taxon>
        <taxon>Arachnida</taxon>
        <taxon>Araneae</taxon>
        <taxon>Araneomorphae</taxon>
        <taxon>Entelegynae</taxon>
        <taxon>Araneoidea</taxon>
        <taxon>Nephilidae</taxon>
        <taxon>Trichonephila</taxon>
    </lineage>
</organism>
<comment type="caution">
    <text evidence="1">The sequence shown here is derived from an EMBL/GenBank/DDBJ whole genome shotgun (WGS) entry which is preliminary data.</text>
</comment>
<name>A0A8X6STY3_TRICX</name>